<dbReference type="Proteomes" id="UP000054843">
    <property type="component" value="Unassembled WGS sequence"/>
</dbReference>
<dbReference type="OrthoDB" id="10491245at2759"/>
<dbReference type="AlphaFoldDB" id="A0A0V1MKS8"/>
<name>A0A0V1MKS8_9BILA</name>
<accession>A0A0V1MKS8</accession>
<proteinExistence type="predicted"/>
<protein>
    <submittedName>
        <fullName evidence="1">Uncharacterized protein</fullName>
    </submittedName>
</protein>
<gene>
    <name evidence="1" type="ORF">T10_13669</name>
</gene>
<organism evidence="1 2">
    <name type="scientific">Trichinella papuae</name>
    <dbReference type="NCBI Taxonomy" id="268474"/>
    <lineage>
        <taxon>Eukaryota</taxon>
        <taxon>Metazoa</taxon>
        <taxon>Ecdysozoa</taxon>
        <taxon>Nematoda</taxon>
        <taxon>Enoplea</taxon>
        <taxon>Dorylaimia</taxon>
        <taxon>Trichinellida</taxon>
        <taxon>Trichinellidae</taxon>
        <taxon>Trichinella</taxon>
    </lineage>
</organism>
<sequence>MVQLINNSFCNSRAFHLDARCRGENLNDCLLFAFVKCRRWTSDLRNFASVGFQLLAVFDFCTLKIEILKFFPANQLTLNPVYLNSTYIPFPKYFLTSEAG</sequence>
<reference evidence="1 2" key="1">
    <citation type="submission" date="2015-01" db="EMBL/GenBank/DDBJ databases">
        <title>Evolution of Trichinella species and genotypes.</title>
        <authorList>
            <person name="Korhonen P.K."/>
            <person name="Edoardo P."/>
            <person name="Giuseppe L.R."/>
            <person name="Gasser R.B."/>
        </authorList>
    </citation>
    <scope>NUCLEOTIDE SEQUENCE [LARGE SCALE GENOMIC DNA]</scope>
    <source>
        <strain evidence="1">ISS1980</strain>
    </source>
</reference>
<evidence type="ECO:0000313" key="1">
    <source>
        <dbReference type="EMBL" id="KRZ72397.1"/>
    </source>
</evidence>
<keyword evidence="2" id="KW-1185">Reference proteome</keyword>
<dbReference type="EMBL" id="JYDO01000079">
    <property type="protein sequence ID" value="KRZ72397.1"/>
    <property type="molecule type" value="Genomic_DNA"/>
</dbReference>
<comment type="caution">
    <text evidence="1">The sequence shown here is derived from an EMBL/GenBank/DDBJ whole genome shotgun (WGS) entry which is preliminary data.</text>
</comment>
<evidence type="ECO:0000313" key="2">
    <source>
        <dbReference type="Proteomes" id="UP000054843"/>
    </source>
</evidence>